<feature type="signal peptide" evidence="14">
    <location>
        <begin position="1"/>
        <end position="16"/>
    </location>
</feature>
<dbReference type="GO" id="GO:0030246">
    <property type="term" value="F:carbohydrate binding"/>
    <property type="evidence" value="ECO:0007669"/>
    <property type="project" value="UniProtKB-KW"/>
</dbReference>
<comment type="caution">
    <text evidence="16">The sequence shown here is derived from an EMBL/GenBank/DDBJ whole genome shotgun (WGS) entry which is preliminary data.</text>
</comment>
<comment type="catalytic activity">
    <reaction evidence="1 13">
        <text>Hydrolysis of terminal, non-reducing alpha-D-galactose residues in alpha-D-galactosides, including galactose oligosaccharides, galactomannans and galactolipids.</text>
        <dbReference type="EC" id="3.2.1.22"/>
    </reaction>
</comment>
<evidence type="ECO:0000256" key="6">
    <source>
        <dbReference type="ARBA" id="ARBA00022525"/>
    </source>
</evidence>
<dbReference type="InterPro" id="IPR013780">
    <property type="entry name" value="Glyco_hydro_b"/>
</dbReference>
<dbReference type="SUPFAM" id="SSF51445">
    <property type="entry name" value="(Trans)glycosidases"/>
    <property type="match status" value="1"/>
</dbReference>
<feature type="chain" id="PRO_5019293971" description="Alpha-galactosidase" evidence="14">
    <location>
        <begin position="17"/>
        <end position="551"/>
    </location>
</feature>
<proteinExistence type="inferred from homology"/>
<dbReference type="CDD" id="cd14792">
    <property type="entry name" value="GH27"/>
    <property type="match status" value="1"/>
</dbReference>
<evidence type="ECO:0000256" key="12">
    <source>
        <dbReference type="ARBA" id="ARBA00023295"/>
    </source>
</evidence>
<sequence>MLLTMAQLLLATPASAGFNTPGVLSPLPPMGFNNWARYMGGLNESLFINTAEAMVSKGLLAAGYNRLNLDDEWSLMERAPNGSMQWDPAKFPRGLPWLTEFLKSRGFIPGIYTDAGNKSCSGFPGAYGYEDTDARDFVDWGFEYLKLDGCNMPDTTEETYRIVYGKWHDILTSMWPNQMVFSESAPAYFAEADNLTAWYAVMEWVPQYGQLARHSRDSLVWNSTNYWPDITGWDSVMFNYGQEVRLARFQRPGYLNDPDFLNVDHFDYTLEEKRSHFALWCSLSAPLILSTDVLNMTDAEVEYLTNREMIVVDQDPLVQQATLVSQDGNWDVLTKSLYNGDRLVTVLNRGNASGDLEVSWGRIGIFPEELSTPFTINIKDLWNGQSTTASLEDTNGIKAAAVPAHGTAVFRLSNPTPGNAIRTIPTGMIFNTYSLHCLTDSTNGTVAWLNCTGEKSQVWRVKPDGHVDSLLQLGLGKCLTVDAGRVVSRTSGCAAATGQRWDYFVSGNLINSASGLCLTEDQSGGAPSATVEECGYLTNEQVVALPVGVEI</sequence>
<dbReference type="Gene3D" id="2.80.10.50">
    <property type="match status" value="1"/>
</dbReference>
<keyword evidence="17" id="KW-1185">Reference proteome</keyword>
<evidence type="ECO:0000259" key="15">
    <source>
        <dbReference type="SMART" id="SM00458"/>
    </source>
</evidence>
<dbReference type="Gene3D" id="2.60.40.1180">
    <property type="entry name" value="Golgi alpha-mannosidase II"/>
    <property type="match status" value="1"/>
</dbReference>
<evidence type="ECO:0000313" key="16">
    <source>
        <dbReference type="EMBL" id="ROW00103.1"/>
    </source>
</evidence>
<dbReference type="InterPro" id="IPR000772">
    <property type="entry name" value="Ricin_B_lectin"/>
</dbReference>
<evidence type="ECO:0000256" key="4">
    <source>
        <dbReference type="ARBA" id="ARBA00009743"/>
    </source>
</evidence>
<feature type="domain" description="Ricin B lectin" evidence="15">
    <location>
        <begin position="424"/>
        <end position="545"/>
    </location>
</feature>
<evidence type="ECO:0000256" key="11">
    <source>
        <dbReference type="ARBA" id="ARBA00023180"/>
    </source>
</evidence>
<dbReference type="FunFam" id="3.20.20.70:FF:000177">
    <property type="entry name" value="Alpha-galactosidase"/>
    <property type="match status" value="1"/>
</dbReference>
<dbReference type="Pfam" id="PF17801">
    <property type="entry name" value="Melibiase_C"/>
    <property type="match status" value="1"/>
</dbReference>
<dbReference type="InterPro" id="IPR002241">
    <property type="entry name" value="Glyco_hydro_27"/>
</dbReference>
<keyword evidence="6" id="KW-0964">Secreted</keyword>
<keyword evidence="8" id="KW-0430">Lectin</keyword>
<dbReference type="Pfam" id="PF16499">
    <property type="entry name" value="Melibiase_2"/>
    <property type="match status" value="1"/>
</dbReference>
<dbReference type="OrthoDB" id="5795902at2759"/>
<keyword evidence="11" id="KW-0325">Glycoprotein</keyword>
<organism evidence="16 17">
    <name type="scientific">Cytospora chrysosperma</name>
    <name type="common">Cytospora canker fungus</name>
    <name type="synonym">Sphaeria chrysosperma</name>
    <dbReference type="NCBI Taxonomy" id="252740"/>
    <lineage>
        <taxon>Eukaryota</taxon>
        <taxon>Fungi</taxon>
        <taxon>Dikarya</taxon>
        <taxon>Ascomycota</taxon>
        <taxon>Pezizomycotina</taxon>
        <taxon>Sordariomycetes</taxon>
        <taxon>Sordariomycetidae</taxon>
        <taxon>Diaporthales</taxon>
        <taxon>Cytosporaceae</taxon>
        <taxon>Cytospora</taxon>
    </lineage>
</organism>
<dbReference type="STRING" id="252740.A0A423W9Q3"/>
<comment type="function">
    <text evidence="2">Hydrolyzes a variety of simple alpha-D-galactoside as well as more complex molecules such as oligosaccharides and polysaccharides.</text>
</comment>
<dbReference type="PROSITE" id="PS50231">
    <property type="entry name" value="RICIN_B_LECTIN"/>
    <property type="match status" value="1"/>
</dbReference>
<keyword evidence="9 13" id="KW-0378">Hydrolase</keyword>
<keyword evidence="7 14" id="KW-0732">Signal</keyword>
<evidence type="ECO:0000256" key="13">
    <source>
        <dbReference type="RuleBase" id="RU361168"/>
    </source>
</evidence>
<evidence type="ECO:0000256" key="2">
    <source>
        <dbReference type="ARBA" id="ARBA00003969"/>
    </source>
</evidence>
<dbReference type="Proteomes" id="UP000284375">
    <property type="component" value="Unassembled WGS sequence"/>
</dbReference>
<evidence type="ECO:0000256" key="10">
    <source>
        <dbReference type="ARBA" id="ARBA00023157"/>
    </source>
</evidence>
<evidence type="ECO:0000256" key="3">
    <source>
        <dbReference type="ARBA" id="ARBA00004613"/>
    </source>
</evidence>
<reference evidence="16 17" key="1">
    <citation type="submission" date="2015-09" db="EMBL/GenBank/DDBJ databases">
        <title>Host preference determinants of Valsa canker pathogens revealed by comparative genomics.</title>
        <authorList>
            <person name="Yin Z."/>
            <person name="Huang L."/>
        </authorList>
    </citation>
    <scope>NUCLEOTIDE SEQUENCE [LARGE SCALE GENOMIC DNA]</scope>
    <source>
        <strain evidence="16 17">YSFL</strain>
    </source>
</reference>
<evidence type="ECO:0000313" key="17">
    <source>
        <dbReference type="Proteomes" id="UP000284375"/>
    </source>
</evidence>
<evidence type="ECO:0000256" key="5">
    <source>
        <dbReference type="ARBA" id="ARBA00012755"/>
    </source>
</evidence>
<dbReference type="PRINTS" id="PR00740">
    <property type="entry name" value="GLHYDRLASE27"/>
</dbReference>
<dbReference type="InterPro" id="IPR035992">
    <property type="entry name" value="Ricin_B-like_lectins"/>
</dbReference>
<dbReference type="SUPFAM" id="SSF51011">
    <property type="entry name" value="Glycosyl hydrolase domain"/>
    <property type="match status" value="1"/>
</dbReference>
<comment type="similarity">
    <text evidence="4 13">Belongs to the glycosyl hydrolase 27 family.</text>
</comment>
<dbReference type="SMART" id="SM00458">
    <property type="entry name" value="RICIN"/>
    <property type="match status" value="1"/>
</dbReference>
<dbReference type="Gene3D" id="3.20.20.70">
    <property type="entry name" value="Aldolase class I"/>
    <property type="match status" value="1"/>
</dbReference>
<accession>A0A423W9Q3</accession>
<gene>
    <name evidence="16" type="ORF">VSDG_03600</name>
</gene>
<evidence type="ECO:0000256" key="1">
    <source>
        <dbReference type="ARBA" id="ARBA00001255"/>
    </source>
</evidence>
<evidence type="ECO:0000256" key="9">
    <source>
        <dbReference type="ARBA" id="ARBA00022801"/>
    </source>
</evidence>
<comment type="subcellular location">
    <subcellularLocation>
        <location evidence="3">Secreted</location>
    </subcellularLocation>
</comment>
<dbReference type="SUPFAM" id="SSF50370">
    <property type="entry name" value="Ricin B-like lectins"/>
    <property type="match status" value="1"/>
</dbReference>
<dbReference type="InterPro" id="IPR041233">
    <property type="entry name" value="Melibiase_C"/>
</dbReference>
<evidence type="ECO:0000256" key="14">
    <source>
        <dbReference type="SAM" id="SignalP"/>
    </source>
</evidence>
<keyword evidence="10 13" id="KW-1015">Disulfide bond</keyword>
<dbReference type="PANTHER" id="PTHR11452">
    <property type="entry name" value="ALPHA-GALACTOSIDASE/ALPHA-N-ACETYLGALACTOSAMINIDASE"/>
    <property type="match status" value="1"/>
</dbReference>
<dbReference type="GO" id="GO:0004557">
    <property type="term" value="F:alpha-galactosidase activity"/>
    <property type="evidence" value="ECO:0007669"/>
    <property type="project" value="UniProtKB-EC"/>
</dbReference>
<name>A0A423W9Q3_CYTCH</name>
<dbReference type="InterPro" id="IPR013785">
    <property type="entry name" value="Aldolase_TIM"/>
</dbReference>
<dbReference type="GO" id="GO:0005576">
    <property type="term" value="C:extracellular region"/>
    <property type="evidence" value="ECO:0007669"/>
    <property type="project" value="UniProtKB-SubCell"/>
</dbReference>
<dbReference type="InterPro" id="IPR017853">
    <property type="entry name" value="GH"/>
</dbReference>
<protein>
    <recommendedName>
        <fullName evidence="5 13">Alpha-galactosidase</fullName>
        <ecNumber evidence="5 13">3.2.1.22</ecNumber>
    </recommendedName>
    <alternativeName>
        <fullName evidence="13">Melibiase</fullName>
    </alternativeName>
</protein>
<dbReference type="AlphaFoldDB" id="A0A423W9Q3"/>
<dbReference type="EMBL" id="LJZO01000009">
    <property type="protein sequence ID" value="ROW00103.1"/>
    <property type="molecule type" value="Genomic_DNA"/>
</dbReference>
<keyword evidence="12 13" id="KW-0326">Glycosidase</keyword>
<dbReference type="EC" id="3.2.1.22" evidence="5 13"/>
<dbReference type="GO" id="GO:0005975">
    <property type="term" value="P:carbohydrate metabolic process"/>
    <property type="evidence" value="ECO:0007669"/>
    <property type="project" value="InterPro"/>
</dbReference>
<evidence type="ECO:0000256" key="7">
    <source>
        <dbReference type="ARBA" id="ARBA00022729"/>
    </source>
</evidence>
<dbReference type="CDD" id="cd23425">
    <property type="entry name" value="beta-trefoil_Ricin_AglA"/>
    <property type="match status" value="1"/>
</dbReference>
<dbReference type="PANTHER" id="PTHR11452:SF91">
    <property type="entry name" value="ALPHA-GALACTOSIDASE A-RELATED"/>
    <property type="match status" value="1"/>
</dbReference>
<dbReference type="Pfam" id="PF00652">
    <property type="entry name" value="Ricin_B_lectin"/>
    <property type="match status" value="1"/>
</dbReference>
<evidence type="ECO:0000256" key="8">
    <source>
        <dbReference type="ARBA" id="ARBA00022734"/>
    </source>
</evidence>